<dbReference type="OMA" id="SEDYWVM"/>
<dbReference type="Gene3D" id="3.30.70.270">
    <property type="match status" value="1"/>
</dbReference>
<dbReference type="Proteomes" id="UP000075243">
    <property type="component" value="Chromosome 2"/>
</dbReference>
<name>A0A151U2U7_CAJCA</name>
<dbReference type="InterPro" id="IPR043502">
    <property type="entry name" value="DNA/RNA_pol_sf"/>
</dbReference>
<feature type="domain" description="Reverse transcriptase" evidence="1">
    <location>
        <begin position="57"/>
        <end position="162"/>
    </location>
</feature>
<gene>
    <name evidence="2" type="ORF">KK1_006259</name>
</gene>
<protein>
    <submittedName>
        <fullName evidence="2">Retrovirus-related Pol polyprotein from transposon 17.6</fullName>
    </submittedName>
</protein>
<keyword evidence="3" id="KW-1185">Reference proteome</keyword>
<dbReference type="CDD" id="cd01647">
    <property type="entry name" value="RT_LTR"/>
    <property type="match status" value="1"/>
</dbReference>
<dbReference type="PANTHER" id="PTHR24559">
    <property type="entry name" value="TRANSPOSON TY3-I GAG-POL POLYPROTEIN"/>
    <property type="match status" value="1"/>
</dbReference>
<dbReference type="STRING" id="3821.A0A151U2U7"/>
<dbReference type="InterPro" id="IPR053134">
    <property type="entry name" value="RNA-dir_DNA_polymerase"/>
</dbReference>
<proteinExistence type="predicted"/>
<evidence type="ECO:0000313" key="2">
    <source>
        <dbReference type="EMBL" id="KYP73615.1"/>
    </source>
</evidence>
<sequence>MALVSIRQEKKESLRTPTDLHVTYLGSNLSETEKHEIEHVIRKNKDLFAWRPTDMPDRLVDGAAGHKFLTFLDAYLGYNQIRMHPRDEDKTTFVTESTNYCYQVMPFDLKIVRATYQQLMDKIFGDQIGKNMEVYVHDMVVKSADTLSHVADLAEVFHALRRH</sequence>
<dbReference type="PANTHER" id="PTHR24559:SF444">
    <property type="entry name" value="REVERSE TRANSCRIPTASE DOMAIN-CONTAINING PROTEIN"/>
    <property type="match status" value="1"/>
</dbReference>
<dbReference type="InterPro" id="IPR043128">
    <property type="entry name" value="Rev_trsase/Diguanyl_cyclase"/>
</dbReference>
<dbReference type="SUPFAM" id="SSF56672">
    <property type="entry name" value="DNA/RNA polymerases"/>
    <property type="match status" value="1"/>
</dbReference>
<organism evidence="2 3">
    <name type="scientific">Cajanus cajan</name>
    <name type="common">Pigeon pea</name>
    <name type="synonym">Cajanus indicus</name>
    <dbReference type="NCBI Taxonomy" id="3821"/>
    <lineage>
        <taxon>Eukaryota</taxon>
        <taxon>Viridiplantae</taxon>
        <taxon>Streptophyta</taxon>
        <taxon>Embryophyta</taxon>
        <taxon>Tracheophyta</taxon>
        <taxon>Spermatophyta</taxon>
        <taxon>Magnoliopsida</taxon>
        <taxon>eudicotyledons</taxon>
        <taxon>Gunneridae</taxon>
        <taxon>Pentapetalae</taxon>
        <taxon>rosids</taxon>
        <taxon>fabids</taxon>
        <taxon>Fabales</taxon>
        <taxon>Fabaceae</taxon>
        <taxon>Papilionoideae</taxon>
        <taxon>50 kb inversion clade</taxon>
        <taxon>NPAAA clade</taxon>
        <taxon>indigoferoid/millettioid clade</taxon>
        <taxon>Phaseoleae</taxon>
        <taxon>Cajanus</taxon>
    </lineage>
</organism>
<dbReference type="AlphaFoldDB" id="A0A151U2U7"/>
<reference evidence="2 3" key="1">
    <citation type="journal article" date="2012" name="Nat. Biotechnol.">
        <title>Draft genome sequence of pigeonpea (Cajanus cajan), an orphan legume crop of resource-poor farmers.</title>
        <authorList>
            <person name="Varshney R.K."/>
            <person name="Chen W."/>
            <person name="Li Y."/>
            <person name="Bharti A.K."/>
            <person name="Saxena R.K."/>
            <person name="Schlueter J.A."/>
            <person name="Donoghue M.T."/>
            <person name="Azam S."/>
            <person name="Fan G."/>
            <person name="Whaley A.M."/>
            <person name="Farmer A.D."/>
            <person name="Sheridan J."/>
            <person name="Iwata A."/>
            <person name="Tuteja R."/>
            <person name="Penmetsa R.V."/>
            <person name="Wu W."/>
            <person name="Upadhyaya H.D."/>
            <person name="Yang S.P."/>
            <person name="Shah T."/>
            <person name="Saxena K.B."/>
            <person name="Michael T."/>
            <person name="McCombie W.R."/>
            <person name="Yang B."/>
            <person name="Zhang G."/>
            <person name="Yang H."/>
            <person name="Wang J."/>
            <person name="Spillane C."/>
            <person name="Cook D.R."/>
            <person name="May G.D."/>
            <person name="Xu X."/>
            <person name="Jackson S.A."/>
        </authorList>
    </citation>
    <scope>NUCLEOTIDE SEQUENCE [LARGE SCALE GENOMIC DNA]</scope>
    <source>
        <strain evidence="3">cv. Asha</strain>
    </source>
</reference>
<dbReference type="EMBL" id="CM003604">
    <property type="protein sequence ID" value="KYP73615.1"/>
    <property type="molecule type" value="Genomic_DNA"/>
</dbReference>
<evidence type="ECO:0000313" key="3">
    <source>
        <dbReference type="Proteomes" id="UP000075243"/>
    </source>
</evidence>
<accession>A0A151U2U7</accession>
<evidence type="ECO:0000259" key="1">
    <source>
        <dbReference type="Pfam" id="PF00078"/>
    </source>
</evidence>
<dbReference type="InterPro" id="IPR000477">
    <property type="entry name" value="RT_dom"/>
</dbReference>
<dbReference type="Pfam" id="PF00078">
    <property type="entry name" value="RVT_1"/>
    <property type="match status" value="1"/>
</dbReference>
<dbReference type="Gramene" id="C.cajan_06092.t">
    <property type="protein sequence ID" value="C.cajan_06092.t"/>
    <property type="gene ID" value="C.cajan_06092"/>
</dbReference>
<dbReference type="Gene3D" id="3.10.10.10">
    <property type="entry name" value="HIV Type 1 Reverse Transcriptase, subunit A, domain 1"/>
    <property type="match status" value="1"/>
</dbReference>